<dbReference type="InterPro" id="IPR026669">
    <property type="entry name" value="Arsenite_MeTrfase-like"/>
</dbReference>
<comment type="catalytic activity">
    <reaction evidence="6">
        <text>arsenic triglutathione + [thioredoxin]-dithiol + S-adenosyl-L-methionine + 2 H2O = methylarsonous acid + [thioredoxin]-disulfide + 3 glutathione + S-adenosyl-L-homocysteine + H(+)</text>
        <dbReference type="Rhea" id="RHEA:69460"/>
        <dbReference type="Rhea" id="RHEA-COMP:10698"/>
        <dbReference type="Rhea" id="RHEA-COMP:10700"/>
        <dbReference type="ChEBI" id="CHEBI:15377"/>
        <dbReference type="ChEBI" id="CHEBI:15378"/>
        <dbReference type="ChEBI" id="CHEBI:17826"/>
        <dbReference type="ChEBI" id="CHEBI:29950"/>
        <dbReference type="ChEBI" id="CHEBI:50058"/>
        <dbReference type="ChEBI" id="CHEBI:57856"/>
        <dbReference type="ChEBI" id="CHEBI:57925"/>
        <dbReference type="ChEBI" id="CHEBI:59789"/>
        <dbReference type="ChEBI" id="CHEBI:183640"/>
        <dbReference type="EC" id="2.1.1.137"/>
    </reaction>
</comment>
<feature type="compositionally biased region" description="Polar residues" evidence="9">
    <location>
        <begin position="1"/>
        <end position="14"/>
    </location>
</feature>
<evidence type="ECO:0000256" key="5">
    <source>
        <dbReference type="ARBA" id="ARBA00034545"/>
    </source>
</evidence>
<evidence type="ECO:0000256" key="1">
    <source>
        <dbReference type="ARBA" id="ARBA00022679"/>
    </source>
</evidence>
<evidence type="ECO:0000256" key="2">
    <source>
        <dbReference type="ARBA" id="ARBA00022691"/>
    </source>
</evidence>
<comment type="caution">
    <text evidence="11">The sequence shown here is derived from an EMBL/GenBank/DDBJ whole genome shotgun (WGS) entry which is preliminary data.</text>
</comment>
<dbReference type="InterPro" id="IPR025714">
    <property type="entry name" value="Methyltranfer_dom"/>
</dbReference>
<dbReference type="PANTHER" id="PTHR43675:SF8">
    <property type="entry name" value="ARSENITE METHYLTRANSFERASE"/>
    <property type="match status" value="1"/>
</dbReference>
<feature type="region of interest" description="Disordered" evidence="9">
    <location>
        <begin position="1"/>
        <end position="30"/>
    </location>
</feature>
<keyword evidence="12" id="KW-1185">Reference proteome</keyword>
<evidence type="ECO:0000256" key="8">
    <source>
        <dbReference type="ARBA" id="ARBA00048428"/>
    </source>
</evidence>
<accession>A0A819R9G6</accession>
<keyword evidence="1" id="KW-0808">Transferase</keyword>
<organism evidence="11 12">
    <name type="scientific">Rotaria magnacalcarata</name>
    <dbReference type="NCBI Taxonomy" id="392030"/>
    <lineage>
        <taxon>Eukaryota</taxon>
        <taxon>Metazoa</taxon>
        <taxon>Spiralia</taxon>
        <taxon>Gnathifera</taxon>
        <taxon>Rotifera</taxon>
        <taxon>Eurotatoria</taxon>
        <taxon>Bdelloidea</taxon>
        <taxon>Philodinida</taxon>
        <taxon>Philodinidae</taxon>
        <taxon>Rotaria</taxon>
    </lineage>
</organism>
<protein>
    <recommendedName>
        <fullName evidence="5">Arsenite methyltransferase</fullName>
        <ecNumber evidence="4">2.1.1.137</ecNumber>
    </recommendedName>
</protein>
<dbReference type="PANTHER" id="PTHR43675">
    <property type="entry name" value="ARSENITE METHYLTRANSFERASE"/>
    <property type="match status" value="1"/>
</dbReference>
<comment type="catalytic activity">
    <reaction evidence="7">
        <text>arsenic triglutathione + 2 [thioredoxin]-dithiol + 2 S-adenosyl-L-methionine + H2O = dimethylarsinous acid + 2 [thioredoxin]-disulfide + 3 glutathione + 2 S-adenosyl-L-homocysteine + 2 H(+)</text>
        <dbReference type="Rhea" id="RHEA:69464"/>
        <dbReference type="Rhea" id="RHEA-COMP:10698"/>
        <dbReference type="Rhea" id="RHEA-COMP:10700"/>
        <dbReference type="ChEBI" id="CHEBI:15377"/>
        <dbReference type="ChEBI" id="CHEBI:15378"/>
        <dbReference type="ChEBI" id="CHEBI:23808"/>
        <dbReference type="ChEBI" id="CHEBI:29950"/>
        <dbReference type="ChEBI" id="CHEBI:50058"/>
        <dbReference type="ChEBI" id="CHEBI:57856"/>
        <dbReference type="ChEBI" id="CHEBI:57925"/>
        <dbReference type="ChEBI" id="CHEBI:59789"/>
        <dbReference type="ChEBI" id="CHEBI:183640"/>
        <dbReference type="EC" id="2.1.1.137"/>
    </reaction>
</comment>
<comment type="catalytic activity">
    <reaction evidence="8">
        <text>arsenic triglutathione + 3 [thioredoxin]-dithiol + 3 S-adenosyl-L-methionine = trimethylarsine + 3 [thioredoxin]-disulfide + 3 glutathione + 3 S-adenosyl-L-homocysteine + 3 H(+)</text>
        <dbReference type="Rhea" id="RHEA:69432"/>
        <dbReference type="Rhea" id="RHEA-COMP:10698"/>
        <dbReference type="Rhea" id="RHEA-COMP:10700"/>
        <dbReference type="ChEBI" id="CHEBI:15378"/>
        <dbReference type="ChEBI" id="CHEBI:27130"/>
        <dbReference type="ChEBI" id="CHEBI:29950"/>
        <dbReference type="ChEBI" id="CHEBI:50058"/>
        <dbReference type="ChEBI" id="CHEBI:57856"/>
        <dbReference type="ChEBI" id="CHEBI:57925"/>
        <dbReference type="ChEBI" id="CHEBI:59789"/>
        <dbReference type="ChEBI" id="CHEBI:183640"/>
        <dbReference type="EC" id="2.1.1.137"/>
    </reaction>
</comment>
<evidence type="ECO:0000256" key="6">
    <source>
        <dbReference type="ARBA" id="ARBA00047941"/>
    </source>
</evidence>
<sequence length="494" mass="56819">MSNSTEPKTPTVESNDSERNYNVEEDDNSDVDHFSRAHKSILRTPGILDATVEQIHPDIMAKSHQSNFVIFPPKLEDCSVIDLGCGVGRDVFILSKLVGEKGRVIGIDSEKDQLDFARQHIRYHTNKFELKKPNVEFVHGEIDRLETIKIKENSIDVVVSNSVINHRRNKKAIIEGVCNLLKVGGEFYFSDVYVNRPIPEEYQELLSGEYISGALQWEDLILYATEAGFTQPRLITAKPIKIANEDIQQVIGDTKFVSAIFRCFKLPLTDNNATSFNVPYQLTYETPLLNCEEEFFFDHLTQFKLGELLVVQDPTIALALNISRYKDNFIFDPIEDSNTETTTVEELQDDSNEQTGEVYPWKIFLSSSITADHHKKHSITINESSIQNARTCFRCSPGKPMFKQTRYIEYQLKEIVTKLFVHFNLMNHFVFAVIRFFQKQKLIDPYIEDIIVINYHHQDSPTMINKKYMCYNVCSLCTLKSNIACIVKQALRTR</sequence>
<dbReference type="SUPFAM" id="SSF53335">
    <property type="entry name" value="S-adenosyl-L-methionine-dependent methyltransferases"/>
    <property type="match status" value="1"/>
</dbReference>
<comment type="similarity">
    <text evidence="3">Belongs to the methyltransferase superfamily. Arsenite methyltransferase family.</text>
</comment>
<evidence type="ECO:0000313" key="11">
    <source>
        <dbReference type="EMBL" id="CAF4036922.1"/>
    </source>
</evidence>
<proteinExistence type="inferred from homology"/>
<dbReference type="EMBL" id="CAJOBG010002936">
    <property type="protein sequence ID" value="CAF4036922.1"/>
    <property type="molecule type" value="Genomic_DNA"/>
</dbReference>
<dbReference type="AlphaFoldDB" id="A0A819R9G6"/>
<gene>
    <name evidence="11" type="ORF">OVN521_LOCUS17144</name>
</gene>
<evidence type="ECO:0000313" key="12">
    <source>
        <dbReference type="Proteomes" id="UP000663866"/>
    </source>
</evidence>
<dbReference type="CDD" id="cd02440">
    <property type="entry name" value="AdoMet_MTases"/>
    <property type="match status" value="1"/>
</dbReference>
<evidence type="ECO:0000256" key="9">
    <source>
        <dbReference type="SAM" id="MobiDB-lite"/>
    </source>
</evidence>
<evidence type="ECO:0000256" key="3">
    <source>
        <dbReference type="ARBA" id="ARBA00034487"/>
    </source>
</evidence>
<dbReference type="Proteomes" id="UP000663866">
    <property type="component" value="Unassembled WGS sequence"/>
</dbReference>
<evidence type="ECO:0000256" key="7">
    <source>
        <dbReference type="ARBA" id="ARBA00047943"/>
    </source>
</evidence>
<keyword evidence="2" id="KW-0949">S-adenosyl-L-methionine</keyword>
<reference evidence="11" key="1">
    <citation type="submission" date="2021-02" db="EMBL/GenBank/DDBJ databases">
        <authorList>
            <person name="Nowell W R."/>
        </authorList>
    </citation>
    <scope>NUCLEOTIDE SEQUENCE</scope>
</reference>
<evidence type="ECO:0000256" key="4">
    <source>
        <dbReference type="ARBA" id="ARBA00034521"/>
    </source>
</evidence>
<evidence type="ECO:0000259" key="10">
    <source>
        <dbReference type="Pfam" id="PF13847"/>
    </source>
</evidence>
<dbReference type="Pfam" id="PF13847">
    <property type="entry name" value="Methyltransf_31"/>
    <property type="match status" value="1"/>
</dbReference>
<dbReference type="GO" id="GO:0030791">
    <property type="term" value="F:arsenite methyltransferase activity"/>
    <property type="evidence" value="ECO:0007669"/>
    <property type="project" value="UniProtKB-EC"/>
</dbReference>
<dbReference type="Gene3D" id="3.40.50.150">
    <property type="entry name" value="Vaccinia Virus protein VP39"/>
    <property type="match status" value="1"/>
</dbReference>
<dbReference type="EC" id="2.1.1.137" evidence="4"/>
<name>A0A819R9G6_9BILA</name>
<feature type="domain" description="Methyltransferase" evidence="10">
    <location>
        <begin position="76"/>
        <end position="207"/>
    </location>
</feature>
<dbReference type="InterPro" id="IPR029063">
    <property type="entry name" value="SAM-dependent_MTases_sf"/>
</dbReference>
<feature type="non-terminal residue" evidence="11">
    <location>
        <position position="1"/>
    </location>
</feature>